<dbReference type="CDD" id="cd01948">
    <property type="entry name" value="EAL"/>
    <property type="match status" value="1"/>
</dbReference>
<dbReference type="SUPFAM" id="SSF141868">
    <property type="entry name" value="EAL domain-like"/>
    <property type="match status" value="1"/>
</dbReference>
<dbReference type="InterPro" id="IPR029787">
    <property type="entry name" value="Nucleotide_cyclase"/>
</dbReference>
<dbReference type="Gene3D" id="3.20.20.450">
    <property type="entry name" value="EAL domain"/>
    <property type="match status" value="1"/>
</dbReference>
<dbReference type="SMART" id="SM00091">
    <property type="entry name" value="PAS"/>
    <property type="match status" value="3"/>
</dbReference>
<dbReference type="Pfam" id="PF00563">
    <property type="entry name" value="EAL"/>
    <property type="match status" value="1"/>
</dbReference>
<evidence type="ECO:0000259" key="4">
    <source>
        <dbReference type="PROSITE" id="PS50887"/>
    </source>
</evidence>
<dbReference type="PROSITE" id="PS50113">
    <property type="entry name" value="PAC"/>
    <property type="match status" value="2"/>
</dbReference>
<evidence type="ECO:0000259" key="2">
    <source>
        <dbReference type="PROSITE" id="PS50113"/>
    </source>
</evidence>
<evidence type="ECO:0000313" key="6">
    <source>
        <dbReference type="Proteomes" id="UP000440694"/>
    </source>
</evidence>
<dbReference type="PROSITE" id="PS50887">
    <property type="entry name" value="GGDEF"/>
    <property type="match status" value="1"/>
</dbReference>
<dbReference type="PROSITE" id="PS50112">
    <property type="entry name" value="PAS"/>
    <property type="match status" value="1"/>
</dbReference>
<dbReference type="NCBIfam" id="TIGR00254">
    <property type="entry name" value="GGDEF"/>
    <property type="match status" value="1"/>
</dbReference>
<protein>
    <submittedName>
        <fullName evidence="5">EAL domain-containing protein</fullName>
    </submittedName>
</protein>
<dbReference type="PROSITE" id="PS50883">
    <property type="entry name" value="EAL"/>
    <property type="match status" value="1"/>
</dbReference>
<accession>A0A6I3KET8</accession>
<dbReference type="SUPFAM" id="SSF55785">
    <property type="entry name" value="PYP-like sensor domain (PAS domain)"/>
    <property type="match status" value="2"/>
</dbReference>
<feature type="domain" description="PAC" evidence="2">
    <location>
        <begin position="366"/>
        <end position="418"/>
    </location>
</feature>
<dbReference type="InterPro" id="IPR013656">
    <property type="entry name" value="PAS_4"/>
</dbReference>
<dbReference type="NCBIfam" id="TIGR00229">
    <property type="entry name" value="sensory_box"/>
    <property type="match status" value="2"/>
</dbReference>
<dbReference type="PANTHER" id="PTHR44757:SF2">
    <property type="entry name" value="BIOFILM ARCHITECTURE MAINTENANCE PROTEIN MBAA"/>
    <property type="match status" value="1"/>
</dbReference>
<dbReference type="EMBL" id="WMBQ01000001">
    <property type="protein sequence ID" value="MTD94065.1"/>
    <property type="molecule type" value="Genomic_DNA"/>
</dbReference>
<dbReference type="AlphaFoldDB" id="A0A6I3KET8"/>
<feature type="domain" description="GGDEF" evidence="4">
    <location>
        <begin position="450"/>
        <end position="583"/>
    </location>
</feature>
<dbReference type="InterPro" id="IPR035919">
    <property type="entry name" value="EAL_sf"/>
</dbReference>
<name>A0A6I3KET8_9HYPH</name>
<dbReference type="Pfam" id="PF08448">
    <property type="entry name" value="PAS_4"/>
    <property type="match status" value="1"/>
</dbReference>
<dbReference type="InterPro" id="IPR000700">
    <property type="entry name" value="PAS-assoc_C"/>
</dbReference>
<proteinExistence type="predicted"/>
<feature type="domain" description="EAL" evidence="3">
    <location>
        <begin position="592"/>
        <end position="847"/>
    </location>
</feature>
<dbReference type="InterPro" id="IPR043128">
    <property type="entry name" value="Rev_trsase/Diguanyl_cyclase"/>
</dbReference>
<comment type="caution">
    <text evidence="5">The sequence shown here is derived from an EMBL/GenBank/DDBJ whole genome shotgun (WGS) entry which is preliminary data.</text>
</comment>
<dbReference type="Proteomes" id="UP000440694">
    <property type="component" value="Unassembled WGS sequence"/>
</dbReference>
<feature type="domain" description="PAS" evidence="1">
    <location>
        <begin position="62"/>
        <end position="97"/>
    </location>
</feature>
<feature type="domain" description="PAC" evidence="2">
    <location>
        <begin position="118"/>
        <end position="172"/>
    </location>
</feature>
<dbReference type="InterPro" id="IPR035965">
    <property type="entry name" value="PAS-like_dom_sf"/>
</dbReference>
<gene>
    <name evidence="5" type="ORF">GIW81_06905</name>
</gene>
<dbReference type="PANTHER" id="PTHR44757">
    <property type="entry name" value="DIGUANYLATE CYCLASE DGCP"/>
    <property type="match status" value="1"/>
</dbReference>
<dbReference type="Pfam" id="PF00990">
    <property type="entry name" value="GGDEF"/>
    <property type="match status" value="1"/>
</dbReference>
<dbReference type="CDD" id="cd00130">
    <property type="entry name" value="PAS"/>
    <property type="match status" value="1"/>
</dbReference>
<dbReference type="SMART" id="SM00267">
    <property type="entry name" value="GGDEF"/>
    <property type="match status" value="1"/>
</dbReference>
<evidence type="ECO:0000259" key="3">
    <source>
        <dbReference type="PROSITE" id="PS50883"/>
    </source>
</evidence>
<dbReference type="SMART" id="SM00052">
    <property type="entry name" value="EAL"/>
    <property type="match status" value="1"/>
</dbReference>
<dbReference type="Pfam" id="PF12860">
    <property type="entry name" value="PAS_7"/>
    <property type="match status" value="1"/>
</dbReference>
<dbReference type="InterPro" id="IPR001633">
    <property type="entry name" value="EAL_dom"/>
</dbReference>
<dbReference type="InterPro" id="IPR000160">
    <property type="entry name" value="GGDEF_dom"/>
</dbReference>
<dbReference type="CDD" id="cd01949">
    <property type="entry name" value="GGDEF"/>
    <property type="match status" value="1"/>
</dbReference>
<dbReference type="Gene3D" id="3.30.70.270">
    <property type="match status" value="1"/>
</dbReference>
<evidence type="ECO:0000313" key="5">
    <source>
        <dbReference type="EMBL" id="MTD94065.1"/>
    </source>
</evidence>
<evidence type="ECO:0000259" key="1">
    <source>
        <dbReference type="PROSITE" id="PS50112"/>
    </source>
</evidence>
<keyword evidence="6" id="KW-1185">Reference proteome</keyword>
<dbReference type="Pfam" id="PF13426">
    <property type="entry name" value="PAS_9"/>
    <property type="match status" value="1"/>
</dbReference>
<reference evidence="5 6" key="1">
    <citation type="submission" date="2019-11" db="EMBL/GenBank/DDBJ databases">
        <title>Identification of a novel strain.</title>
        <authorList>
            <person name="Xu Q."/>
            <person name="Wang G."/>
        </authorList>
    </citation>
    <scope>NUCLEOTIDE SEQUENCE [LARGE SCALE GENOMIC DNA]</scope>
    <source>
        <strain evidence="6">xq</strain>
    </source>
</reference>
<dbReference type="SUPFAM" id="SSF55073">
    <property type="entry name" value="Nucleotide cyclase"/>
    <property type="match status" value="1"/>
</dbReference>
<dbReference type="Gene3D" id="3.30.450.20">
    <property type="entry name" value="PAS domain"/>
    <property type="match status" value="3"/>
</dbReference>
<dbReference type="InterPro" id="IPR000014">
    <property type="entry name" value="PAS"/>
</dbReference>
<dbReference type="InterPro" id="IPR052155">
    <property type="entry name" value="Biofilm_reg_signaling"/>
</dbReference>
<organism evidence="5 6">
    <name type="scientific">Hyphomicrobium album</name>
    <dbReference type="NCBI Taxonomy" id="2665159"/>
    <lineage>
        <taxon>Bacteria</taxon>
        <taxon>Pseudomonadati</taxon>
        <taxon>Pseudomonadota</taxon>
        <taxon>Alphaproteobacteria</taxon>
        <taxon>Hyphomicrobiales</taxon>
        <taxon>Hyphomicrobiaceae</taxon>
        <taxon>Hyphomicrobium</taxon>
    </lineage>
</organism>
<sequence length="853" mass="95147">MGQNGARSVRVLSKLVGDWRARLHGRGEGQSSSSNSRGSARADLSSSRLDGYRQALEEHFCITVTDTTGRILEVNDRFCKVVGFSEAELVGQHYELLSSGKRMSEMLEAMWETVMSGKTWRGELCDRAKNGTDVCFESIVIPRFDARGEIEQFTTISTDITPIREQSQALQAMIDNFPGGIALIDRDVNLVACNKLYRVLLDLPDRLFASLPMRLDTLVRFRAERGDYGPLPVDDAVTSRLKVLLSPVAIETERNELSGRVLEVRSVPVHGGGHLNTYVDVTDRRRAENELKVAHSTLEAFIKHAPAAVAMFDTDMRYIAHTDRWLHDYNLPNEPLIGRSHYDVFPEVPEHWKVKHQRILKGATESSPEELFKRADGSTNVIRWEVRPWHLEDESIGGMMMLTEEISERKRLEQELWRLAKQDSLTGLPNRLLFNEQLESMLVKAAENSQRFAVGLIDVDRFKETNDILGHAAGDELLKEVGARLQFAVSPYGSVARLGGDEFAVLIWMHSEQSALAGAIDAIFEALEPAITLGGVKHRCTISLGLSLYPSDATGASELLKNADLALYRAKDLGRDRYQFYVPEMRASFESTYKLHRDIQRALHGGELDLLYQPIISFEPDAPTCFEALLRWNDPRRGLLSPAEFEEIFDDPKSASDIGKWVIDRALRQAAAWERAGVEFGRIAINVTSADFALGTFADFVSAKMREIGVRPERLCIEVTERVFLGRSASGVAAALQQLHDMGVEIALDDFGTGFASLSHLKKLPIDRLKVDRSFVRDMETNPDNLAIVRTIAHLGQSLGIKVTVEGVETQSQLTLLRAMGCTTMQGYLFAKAMSATQVRAFVRGEHAVSASA</sequence>